<evidence type="ECO:0000256" key="1">
    <source>
        <dbReference type="SAM" id="MobiDB-lite"/>
    </source>
</evidence>
<dbReference type="SMART" id="SM00225">
    <property type="entry name" value="BTB"/>
    <property type="match status" value="2"/>
</dbReference>
<dbReference type="InterPro" id="IPR042345">
    <property type="entry name" value="Btbd7"/>
</dbReference>
<accession>A0A7R9AAC1</accession>
<gene>
    <name evidence="3" type="ORF">DSTB1V02_LOCUS10042</name>
</gene>
<dbReference type="SUPFAM" id="SSF54695">
    <property type="entry name" value="POZ domain"/>
    <property type="match status" value="2"/>
</dbReference>
<dbReference type="EMBL" id="LR902271">
    <property type="protein sequence ID" value="CAD7250261.1"/>
    <property type="molecule type" value="Genomic_DNA"/>
</dbReference>
<dbReference type="Gene3D" id="3.30.710.10">
    <property type="entry name" value="Potassium Channel Kv1.1, Chain A"/>
    <property type="match status" value="2"/>
</dbReference>
<dbReference type="Pfam" id="PF07707">
    <property type="entry name" value="BACK"/>
    <property type="match status" value="1"/>
</dbReference>
<evidence type="ECO:0000313" key="4">
    <source>
        <dbReference type="Proteomes" id="UP000677054"/>
    </source>
</evidence>
<dbReference type="Gene3D" id="1.25.40.420">
    <property type="match status" value="1"/>
</dbReference>
<dbReference type="PROSITE" id="PS50097">
    <property type="entry name" value="BTB"/>
    <property type="match status" value="2"/>
</dbReference>
<dbReference type="InterPro" id="IPR047936">
    <property type="entry name" value="BTBD7_BACK"/>
</dbReference>
<dbReference type="InterPro" id="IPR000210">
    <property type="entry name" value="BTB/POZ_dom"/>
</dbReference>
<dbReference type="InterPro" id="IPR011705">
    <property type="entry name" value="BACK"/>
</dbReference>
<evidence type="ECO:0000259" key="2">
    <source>
        <dbReference type="PROSITE" id="PS50097"/>
    </source>
</evidence>
<feature type="region of interest" description="Disordered" evidence="1">
    <location>
        <begin position="807"/>
        <end position="831"/>
    </location>
</feature>
<organism evidence="3">
    <name type="scientific">Darwinula stevensoni</name>
    <dbReference type="NCBI Taxonomy" id="69355"/>
    <lineage>
        <taxon>Eukaryota</taxon>
        <taxon>Metazoa</taxon>
        <taxon>Ecdysozoa</taxon>
        <taxon>Arthropoda</taxon>
        <taxon>Crustacea</taxon>
        <taxon>Oligostraca</taxon>
        <taxon>Ostracoda</taxon>
        <taxon>Podocopa</taxon>
        <taxon>Podocopida</taxon>
        <taxon>Darwinulocopina</taxon>
        <taxon>Darwinuloidea</taxon>
        <taxon>Darwinulidae</taxon>
        <taxon>Darwinula</taxon>
    </lineage>
</organism>
<reference evidence="3" key="1">
    <citation type="submission" date="2020-11" db="EMBL/GenBank/DDBJ databases">
        <authorList>
            <person name="Tran Van P."/>
        </authorList>
    </citation>
    <scope>NUCLEOTIDE SEQUENCE</scope>
</reference>
<dbReference type="SMART" id="SM00875">
    <property type="entry name" value="BACK"/>
    <property type="match status" value="1"/>
</dbReference>
<proteinExistence type="predicted"/>
<evidence type="ECO:0000313" key="3">
    <source>
        <dbReference type="EMBL" id="CAD7250261.1"/>
    </source>
</evidence>
<feature type="domain" description="BTB" evidence="2">
    <location>
        <begin position="142"/>
        <end position="211"/>
    </location>
</feature>
<feature type="region of interest" description="Disordered" evidence="1">
    <location>
        <begin position="370"/>
        <end position="404"/>
    </location>
</feature>
<dbReference type="InterPro" id="IPR011333">
    <property type="entry name" value="SKP1/BTB/POZ_sf"/>
</dbReference>
<keyword evidence="4" id="KW-1185">Reference proteome</keyword>
<dbReference type="OrthoDB" id="2347980at2759"/>
<dbReference type="PANTHER" id="PTHR16064">
    <property type="entry name" value="BTB POZ DOMAIN CONTAINING 7"/>
    <property type="match status" value="1"/>
</dbReference>
<dbReference type="PANTHER" id="PTHR16064:SF3">
    <property type="entry name" value="BTB_POZ DOMAIN-CONTAINING PROTEIN 7"/>
    <property type="match status" value="1"/>
</dbReference>
<dbReference type="AlphaFoldDB" id="A0A7R9AAC1"/>
<name>A0A7R9AAC1_9CRUS</name>
<dbReference type="EMBL" id="CAJPEV010002754">
    <property type="protein sequence ID" value="CAG0897944.1"/>
    <property type="molecule type" value="Genomic_DNA"/>
</dbReference>
<dbReference type="GO" id="GO:0061138">
    <property type="term" value="P:morphogenesis of a branching epithelium"/>
    <property type="evidence" value="ECO:0007669"/>
    <property type="project" value="InterPro"/>
</dbReference>
<dbReference type="Pfam" id="PF00651">
    <property type="entry name" value="BTB"/>
    <property type="match status" value="2"/>
</dbReference>
<dbReference type="CDD" id="cd18489">
    <property type="entry name" value="BACK_BTBD7"/>
    <property type="match status" value="1"/>
</dbReference>
<protein>
    <recommendedName>
        <fullName evidence="2">BTB domain-containing protein</fullName>
    </recommendedName>
</protein>
<dbReference type="Proteomes" id="UP000677054">
    <property type="component" value="Unassembled WGS sequence"/>
</dbReference>
<feature type="domain" description="BTB" evidence="2">
    <location>
        <begin position="289"/>
        <end position="361"/>
    </location>
</feature>
<feature type="region of interest" description="Disordered" evidence="1">
    <location>
        <begin position="1"/>
        <end position="24"/>
    </location>
</feature>
<sequence length="908" mass="100380">MGAGASSPGLEKEDQSNNPTVVHAIGGHPLRFTQLHYHTKIAPHRKPAKMNNPREKKKRMTGLATLRKKLMKRKRSSRSFDHAKVLREFVSDWSGQELLALVNEYEAMGMVKEFAAQAQLARPPASGFKQDLAELYEKKQATDVNLLFQGQCFPVHRGILSVRCGYFRDLLSRYSGHNAQVPIDGRRLRVDASTFGALLRYLYTGELVRAPGTNLDMVLRLSGEFGTPCAVESDARYLLETGELADCLLVFQGHTSANTRVCRAMSASSSTYSAIDPSASDYGFHHRMELPCHKAVLAARSPFFRNLIARRSRLAEESLEGRSALVHHQSMRILLDPEVVPLRFAHVILTAIYLDTVDLGLILSDSSGGAGGGGVGGSQTPSPRPSPSCSPNPGAASLPLHPPSPQPLLQETMELYGIGRFLELDVLCQACEDLIVESLAPQTLLAILSWSQEAHGSKWVRRQALAYLREEFSQIAQTPVLLNLDKEVFAEALQSDFLQASELEVLQAVLRWGEHQLVKRMEDREPNLVSQTAHSVAKKGVKKKDLNDVELREITSELLPLVRMDHVIPPTHEVLTNAIKRGLVSKPPSHMIGDDLVPNFKVNAWVRGKNNGLFVKPRLFLPYWEEARALLDEVLPRQDLERMHIRMPPMPGNIPDTLYMLEGSQPPRPLPVNHSVASSEMSSLPPLETLAQYIPVPKPETLEAMLKRDSELRRAPATTRAYNLPLISRREINRQIRLRVVREFNLPDSVAEVLEAAVYYGCEGGNEDAEMRESGSGGGVPMQMQVPHSPRHSSAMASPLSTVSSPAQLGLGSMPSRHPLSHYSTSSLMTPSIIPETDPYCTLEGDASSCSEGHLSDTMPDIALATSSLRSLHVEEHELDLDLGLGDRRPPPPSSSSVTPSHYRHLFF</sequence>